<accession>A0ABV0S5A2</accession>
<keyword evidence="3" id="KW-1185">Reference proteome</keyword>
<evidence type="ECO:0000256" key="1">
    <source>
        <dbReference type="SAM" id="SignalP"/>
    </source>
</evidence>
<evidence type="ECO:0008006" key="4">
    <source>
        <dbReference type="Google" id="ProtNLM"/>
    </source>
</evidence>
<gene>
    <name evidence="2" type="ORF">XENOCAPTIV_003711</name>
</gene>
<organism evidence="2 3">
    <name type="scientific">Xenoophorus captivus</name>
    <dbReference type="NCBI Taxonomy" id="1517983"/>
    <lineage>
        <taxon>Eukaryota</taxon>
        <taxon>Metazoa</taxon>
        <taxon>Chordata</taxon>
        <taxon>Craniata</taxon>
        <taxon>Vertebrata</taxon>
        <taxon>Euteleostomi</taxon>
        <taxon>Actinopterygii</taxon>
        <taxon>Neopterygii</taxon>
        <taxon>Teleostei</taxon>
        <taxon>Neoteleostei</taxon>
        <taxon>Acanthomorphata</taxon>
        <taxon>Ovalentaria</taxon>
        <taxon>Atherinomorphae</taxon>
        <taxon>Cyprinodontiformes</taxon>
        <taxon>Goodeidae</taxon>
        <taxon>Xenoophorus</taxon>
    </lineage>
</organism>
<dbReference type="EMBL" id="JAHRIN010068600">
    <property type="protein sequence ID" value="MEQ2215643.1"/>
    <property type="molecule type" value="Genomic_DNA"/>
</dbReference>
<reference evidence="2 3" key="1">
    <citation type="submission" date="2021-06" db="EMBL/GenBank/DDBJ databases">
        <authorList>
            <person name="Palmer J.M."/>
        </authorList>
    </citation>
    <scope>NUCLEOTIDE SEQUENCE [LARGE SCALE GENOMIC DNA]</scope>
    <source>
        <strain evidence="2 3">XC_2019</strain>
        <tissue evidence="2">Muscle</tissue>
    </source>
</reference>
<dbReference type="Proteomes" id="UP001434883">
    <property type="component" value="Unassembled WGS sequence"/>
</dbReference>
<feature type="chain" id="PRO_5045099230" description="Secreted protein" evidence="1">
    <location>
        <begin position="23"/>
        <end position="120"/>
    </location>
</feature>
<keyword evidence="1" id="KW-0732">Signal</keyword>
<feature type="signal peptide" evidence="1">
    <location>
        <begin position="1"/>
        <end position="22"/>
    </location>
</feature>
<evidence type="ECO:0000313" key="2">
    <source>
        <dbReference type="EMBL" id="MEQ2215643.1"/>
    </source>
</evidence>
<sequence>MLVVNSCIIFICCSAFTETVLTNTCRCERERAVRLQNIQAQKCCRIGAVMSPLAGTAGSVQGESAASEPSALSNQAHCPSQRQSCWNSSVRYPKRRNFLCLRFQYVGDESVCLPADLYSA</sequence>
<comment type="caution">
    <text evidence="2">The sequence shown here is derived from an EMBL/GenBank/DDBJ whole genome shotgun (WGS) entry which is preliminary data.</text>
</comment>
<proteinExistence type="predicted"/>
<name>A0ABV0S5A2_9TELE</name>
<protein>
    <recommendedName>
        <fullName evidence="4">Secreted protein</fullName>
    </recommendedName>
</protein>
<evidence type="ECO:0000313" key="3">
    <source>
        <dbReference type="Proteomes" id="UP001434883"/>
    </source>
</evidence>